<gene>
    <name evidence="8" type="ORF">BSAL_30795</name>
</gene>
<dbReference type="Gene3D" id="2.20.28.40">
    <property type="entry name" value="H/ACA ribonucleoprotein complex, subunit Nop10"/>
    <property type="match status" value="1"/>
</dbReference>
<dbReference type="Pfam" id="PF04135">
    <property type="entry name" value="Nop10p"/>
    <property type="match status" value="1"/>
</dbReference>
<evidence type="ECO:0000313" key="8">
    <source>
        <dbReference type="EMBL" id="CUG91219.1"/>
    </source>
</evidence>
<keyword evidence="4" id="KW-0698">rRNA processing</keyword>
<comment type="similarity">
    <text evidence="2">Belongs to the NOP10 family.</text>
</comment>
<dbReference type="FunFam" id="2.20.28.40:FF:000002">
    <property type="entry name" value="H/ACA ribonucleoprotein complex subunit 3"/>
    <property type="match status" value="1"/>
</dbReference>
<dbReference type="InterPro" id="IPR036756">
    <property type="entry name" value="H/ACA_rnp_Nop10_sf"/>
</dbReference>
<proteinExistence type="inferred from homology"/>
<dbReference type="GO" id="GO:0070034">
    <property type="term" value="F:telomerase RNA binding"/>
    <property type="evidence" value="ECO:0007669"/>
    <property type="project" value="TreeGrafter"/>
</dbReference>
<evidence type="ECO:0000256" key="4">
    <source>
        <dbReference type="ARBA" id="ARBA00022552"/>
    </source>
</evidence>
<protein>
    <recommendedName>
        <fullName evidence="7">Nucleolar protein 10</fullName>
    </recommendedName>
</protein>
<dbReference type="GO" id="GO:0031120">
    <property type="term" value="P:snRNA pseudouridine synthesis"/>
    <property type="evidence" value="ECO:0007669"/>
    <property type="project" value="TreeGrafter"/>
</dbReference>
<reference evidence="9" key="1">
    <citation type="submission" date="2015-09" db="EMBL/GenBank/DDBJ databases">
        <authorList>
            <consortium name="Pathogen Informatics"/>
        </authorList>
    </citation>
    <scope>NUCLEOTIDE SEQUENCE [LARGE SCALE GENOMIC DNA]</scope>
    <source>
        <strain evidence="9">Lake Konstanz</strain>
    </source>
</reference>
<dbReference type="SUPFAM" id="SSF144210">
    <property type="entry name" value="Nop10-like SnoRNP"/>
    <property type="match status" value="1"/>
</dbReference>
<sequence>MLSQALFCILEQKNPLRICGNSSCLYQIFLLSLFTQNLLQDMHLQVYLVDGKRVYTLKKLDLEGNATLSAHPARFSPDDKYSRERITIKRRFKVLTCEKRPKAI</sequence>
<evidence type="ECO:0000256" key="1">
    <source>
        <dbReference type="ARBA" id="ARBA00004604"/>
    </source>
</evidence>
<dbReference type="PANTHER" id="PTHR13305:SF0">
    <property type="entry name" value="H_ACA RIBONUCLEOPROTEIN COMPLEX SUBUNIT 3"/>
    <property type="match status" value="1"/>
</dbReference>
<dbReference type="GO" id="GO:1904874">
    <property type="term" value="P:positive regulation of telomerase RNA localization to Cajal body"/>
    <property type="evidence" value="ECO:0007669"/>
    <property type="project" value="TreeGrafter"/>
</dbReference>
<dbReference type="Proteomes" id="UP000051952">
    <property type="component" value="Unassembled WGS sequence"/>
</dbReference>
<evidence type="ECO:0000256" key="2">
    <source>
        <dbReference type="ARBA" id="ARBA00009462"/>
    </source>
</evidence>
<name>A0A0S4JM60_BODSA</name>
<organism evidence="8 9">
    <name type="scientific">Bodo saltans</name>
    <name type="common">Flagellated protozoan</name>
    <dbReference type="NCBI Taxonomy" id="75058"/>
    <lineage>
        <taxon>Eukaryota</taxon>
        <taxon>Discoba</taxon>
        <taxon>Euglenozoa</taxon>
        <taxon>Kinetoplastea</taxon>
        <taxon>Metakinetoplastina</taxon>
        <taxon>Eubodonida</taxon>
        <taxon>Bodonidae</taxon>
        <taxon>Bodo</taxon>
    </lineage>
</organism>
<evidence type="ECO:0000256" key="6">
    <source>
        <dbReference type="ARBA" id="ARBA00023274"/>
    </source>
</evidence>
<keyword evidence="5" id="KW-0539">Nucleus</keyword>
<evidence type="ECO:0000313" key="9">
    <source>
        <dbReference type="Proteomes" id="UP000051952"/>
    </source>
</evidence>
<accession>A0A0S4JM60</accession>
<dbReference type="VEuPathDB" id="TriTrypDB:BSAL_30795"/>
<dbReference type="AlphaFoldDB" id="A0A0S4JM60"/>
<evidence type="ECO:0000256" key="7">
    <source>
        <dbReference type="ARBA" id="ARBA00030185"/>
    </source>
</evidence>
<dbReference type="PANTHER" id="PTHR13305">
    <property type="entry name" value="RIBOSOME BIOGENESIS PROTEIN NOP10"/>
    <property type="match status" value="1"/>
</dbReference>
<dbReference type="GO" id="GO:0031118">
    <property type="term" value="P:rRNA pseudouridine synthesis"/>
    <property type="evidence" value="ECO:0007669"/>
    <property type="project" value="TreeGrafter"/>
</dbReference>
<evidence type="ECO:0000256" key="5">
    <source>
        <dbReference type="ARBA" id="ARBA00023242"/>
    </source>
</evidence>
<dbReference type="GO" id="GO:0030515">
    <property type="term" value="F:snoRNA binding"/>
    <property type="evidence" value="ECO:0007669"/>
    <property type="project" value="InterPro"/>
</dbReference>
<dbReference type="GO" id="GO:0031429">
    <property type="term" value="C:box H/ACA snoRNP complex"/>
    <property type="evidence" value="ECO:0007669"/>
    <property type="project" value="TreeGrafter"/>
</dbReference>
<keyword evidence="9" id="KW-1185">Reference proteome</keyword>
<comment type="subcellular location">
    <subcellularLocation>
        <location evidence="1">Nucleus</location>
        <location evidence="1">Nucleolus</location>
    </subcellularLocation>
</comment>
<evidence type="ECO:0000256" key="3">
    <source>
        <dbReference type="ARBA" id="ARBA00022517"/>
    </source>
</evidence>
<dbReference type="InterPro" id="IPR007264">
    <property type="entry name" value="H/ACA_rnp_Nop10"/>
</dbReference>
<dbReference type="OrthoDB" id="13807at2759"/>
<keyword evidence="6" id="KW-0687">Ribonucleoprotein</keyword>
<dbReference type="EMBL" id="CYKH01001901">
    <property type="protein sequence ID" value="CUG91219.1"/>
    <property type="molecule type" value="Genomic_DNA"/>
</dbReference>
<keyword evidence="3" id="KW-0690">Ribosome biogenesis</keyword>